<dbReference type="GO" id="GO:0016829">
    <property type="term" value="F:lyase activity"/>
    <property type="evidence" value="ECO:0007669"/>
    <property type="project" value="UniProtKB-KW"/>
</dbReference>
<accession>A0A967B7G5</accession>
<gene>
    <name evidence="1" type="ORF">G9U51_14515</name>
</gene>
<proteinExistence type="predicted"/>
<dbReference type="CDD" id="cd00377">
    <property type="entry name" value="ICL_PEPM"/>
    <property type="match status" value="1"/>
</dbReference>
<dbReference type="AlphaFoldDB" id="A0A967B7G5"/>
<dbReference type="SUPFAM" id="SSF51621">
    <property type="entry name" value="Phosphoenolpyruvate/pyruvate domain"/>
    <property type="match status" value="1"/>
</dbReference>
<name>A0A967B7G5_9MICO</name>
<protein>
    <submittedName>
        <fullName evidence="1">Isocitrate lyase/phosphoenolpyruvate mutase family protein</fullName>
    </submittedName>
</protein>
<dbReference type="PANTHER" id="PTHR42905:SF16">
    <property type="entry name" value="CARBOXYPHOSPHONOENOLPYRUVATE PHOSPHONOMUTASE-LIKE PROTEIN (AFU_ORTHOLOGUE AFUA_5G07230)"/>
    <property type="match status" value="1"/>
</dbReference>
<sequence>MTFLDLHHPGDPVVLVNAWDAGSARTIADAGAAAIATGSWSVAAAHGYADGEQLPLDLTLTVVREITAAVDLPVTVDLEHGYGETPADVARSVAAAVDAGAVGCNLEDGLAGGGLRDLPEQCDRLAAAREAVGDHFVLNARTDIFLNTDPATHDHAKVTEALDRAEAFTAAGASSLFVPGLTDAELIRRVVAGSPLPVNVMASDPADVDALAALGVARISFGPAPYLAAVAALGRFAAAAYDRSA</sequence>
<dbReference type="InterPro" id="IPR040442">
    <property type="entry name" value="Pyrv_kinase-like_dom_sf"/>
</dbReference>
<dbReference type="InterPro" id="IPR039556">
    <property type="entry name" value="ICL/PEPM"/>
</dbReference>
<evidence type="ECO:0000313" key="2">
    <source>
        <dbReference type="Proteomes" id="UP000744769"/>
    </source>
</evidence>
<dbReference type="RefSeq" id="WP_166197762.1">
    <property type="nucleotide sequence ID" value="NZ_JAAOIV010000011.1"/>
</dbReference>
<dbReference type="PANTHER" id="PTHR42905">
    <property type="entry name" value="PHOSPHOENOLPYRUVATE CARBOXYLASE"/>
    <property type="match status" value="1"/>
</dbReference>
<reference evidence="1" key="1">
    <citation type="submission" date="2020-03" db="EMBL/GenBank/DDBJ databases">
        <title>Draft sequencing of Calidifontibacter sp. DB0510.</title>
        <authorList>
            <person name="Kim D.-U."/>
        </authorList>
    </citation>
    <scope>NUCLEOTIDE SEQUENCE</scope>
    <source>
        <strain evidence="1">DB0510</strain>
    </source>
</reference>
<dbReference type="Gene3D" id="3.20.20.60">
    <property type="entry name" value="Phosphoenolpyruvate-binding domains"/>
    <property type="match status" value="1"/>
</dbReference>
<organism evidence="1 2">
    <name type="scientific">Metallococcus carri</name>
    <dbReference type="NCBI Taxonomy" id="1656884"/>
    <lineage>
        <taxon>Bacteria</taxon>
        <taxon>Bacillati</taxon>
        <taxon>Actinomycetota</taxon>
        <taxon>Actinomycetes</taxon>
        <taxon>Micrococcales</taxon>
        <taxon>Dermacoccaceae</taxon>
        <taxon>Metallococcus</taxon>
    </lineage>
</organism>
<dbReference type="Proteomes" id="UP000744769">
    <property type="component" value="Unassembled WGS sequence"/>
</dbReference>
<keyword evidence="2" id="KW-1185">Reference proteome</keyword>
<evidence type="ECO:0000313" key="1">
    <source>
        <dbReference type="EMBL" id="NHN56982.1"/>
    </source>
</evidence>
<comment type="caution">
    <text evidence="1">The sequence shown here is derived from an EMBL/GenBank/DDBJ whole genome shotgun (WGS) entry which is preliminary data.</text>
</comment>
<dbReference type="InterPro" id="IPR015813">
    <property type="entry name" value="Pyrv/PenolPyrv_kinase-like_dom"/>
</dbReference>
<keyword evidence="1" id="KW-0456">Lyase</keyword>
<dbReference type="Pfam" id="PF13714">
    <property type="entry name" value="PEP_mutase"/>
    <property type="match status" value="1"/>
</dbReference>
<dbReference type="EMBL" id="JAAOIV010000011">
    <property type="protein sequence ID" value="NHN56982.1"/>
    <property type="molecule type" value="Genomic_DNA"/>
</dbReference>